<dbReference type="InterPro" id="IPR027417">
    <property type="entry name" value="P-loop_NTPase"/>
</dbReference>
<organism evidence="1 2">
    <name type="scientific">Helicobacter suis HS5</name>
    <dbReference type="NCBI Taxonomy" id="710394"/>
    <lineage>
        <taxon>Bacteria</taxon>
        <taxon>Pseudomonadati</taxon>
        <taxon>Campylobacterota</taxon>
        <taxon>Epsilonproteobacteria</taxon>
        <taxon>Campylobacterales</taxon>
        <taxon>Helicobacteraceae</taxon>
        <taxon>Helicobacter</taxon>
    </lineage>
</organism>
<evidence type="ECO:0000313" key="2">
    <source>
        <dbReference type="Proteomes" id="UP000054093"/>
    </source>
</evidence>
<proteinExistence type="predicted"/>
<reference evidence="1 2" key="1">
    <citation type="journal article" date="2011" name="Vet. Res.">
        <title>Genome sequence of Helicobacter suis supports its role in gastric pathology.</title>
        <authorList>
            <person name="Vermoote M."/>
            <person name="Vandekerckhove T.T."/>
            <person name="Flahou B."/>
            <person name="Pasmans F."/>
            <person name="Smet A."/>
            <person name="De Groote D."/>
            <person name="Van Criekinge W."/>
            <person name="Ducatelle R."/>
            <person name="Haesebrouck F."/>
        </authorList>
    </citation>
    <scope>NUCLEOTIDE SEQUENCE [LARGE SCALE GENOMIC DNA]</scope>
    <source>
        <strain evidence="1 2">HS5</strain>
    </source>
</reference>
<dbReference type="NCBIfam" id="NF006296">
    <property type="entry name" value="PRK08485.1"/>
    <property type="match status" value="1"/>
</dbReference>
<dbReference type="EMBL" id="ADHO01000105">
    <property type="protein sequence ID" value="EFX41988.1"/>
    <property type="molecule type" value="Genomic_DNA"/>
</dbReference>
<sequence length="222" mass="26206">MIRRFIRKAEFNMTSSLIYANVPCEEAKRYQAELKQYFLEQNTPVFIELFVEEELKIDHAHEIKRCATLSSREQKVCIIAANTFNIFAQNALLKILEEPPEKTLFILFAKHKHVLLPTIRSRLPCIDKRVKPTPKPFGLDLRTCSLDEVYRYLQRIDQENWNKAETQMQISALLEEIKRTHITLKYEKLEYFQEAVYANALYLRPSYNLLPLLLAILEAREV</sequence>
<comment type="caution">
    <text evidence="1">The sequence shown here is derived from an EMBL/GenBank/DDBJ whole genome shotgun (WGS) entry which is preliminary data.</text>
</comment>
<accession>E7G3R6</accession>
<name>E7G3R6_9HELI</name>
<protein>
    <submittedName>
        <fullName evidence="1">DNA polymerase III subunit delta</fullName>
    </submittedName>
</protein>
<dbReference type="AlphaFoldDB" id="E7G3R6"/>
<dbReference type="SUPFAM" id="SSF52540">
    <property type="entry name" value="P-loop containing nucleoside triphosphate hydrolases"/>
    <property type="match status" value="1"/>
</dbReference>
<evidence type="ECO:0000313" key="1">
    <source>
        <dbReference type="EMBL" id="EFX41988.1"/>
    </source>
</evidence>
<gene>
    <name evidence="1" type="primary">holB</name>
    <name evidence="1" type="ORF">HSUHS5_0592</name>
</gene>
<dbReference type="Pfam" id="PF13177">
    <property type="entry name" value="DNA_pol3_delta2"/>
    <property type="match status" value="1"/>
</dbReference>
<dbReference type="Proteomes" id="UP000054093">
    <property type="component" value="Unassembled WGS sequence"/>
</dbReference>
<dbReference type="Gene3D" id="3.40.50.300">
    <property type="entry name" value="P-loop containing nucleotide triphosphate hydrolases"/>
    <property type="match status" value="1"/>
</dbReference>